<dbReference type="AlphaFoldDB" id="A0A937X060"/>
<organism evidence="1 2">
    <name type="scientific">Candidatus Tanganyikabacteria bacterium</name>
    <dbReference type="NCBI Taxonomy" id="2961651"/>
    <lineage>
        <taxon>Bacteria</taxon>
        <taxon>Bacillati</taxon>
        <taxon>Candidatus Sericytochromatia</taxon>
        <taxon>Candidatus Tanganyikabacteria</taxon>
    </lineage>
</organism>
<reference evidence="1 2" key="1">
    <citation type="submission" date="2019-03" db="EMBL/GenBank/DDBJ databases">
        <title>Lake Tanganyika Metagenome-Assembled Genomes (MAGs).</title>
        <authorList>
            <person name="Tran P."/>
        </authorList>
    </citation>
    <scope>NUCLEOTIDE SEQUENCE [LARGE SCALE GENOMIC DNA]</scope>
    <source>
        <strain evidence="1">K_DeepCast_65m_m2_236</strain>
    </source>
</reference>
<dbReference type="EMBL" id="VGJX01000002">
    <property type="protein sequence ID" value="MBM3273518.1"/>
    <property type="molecule type" value="Genomic_DNA"/>
</dbReference>
<accession>A0A937X060</accession>
<evidence type="ECO:0000313" key="2">
    <source>
        <dbReference type="Proteomes" id="UP000703893"/>
    </source>
</evidence>
<evidence type="ECO:0008006" key="3">
    <source>
        <dbReference type="Google" id="ProtNLM"/>
    </source>
</evidence>
<comment type="caution">
    <text evidence="1">The sequence shown here is derived from an EMBL/GenBank/DDBJ whole genome shotgun (WGS) entry which is preliminary data.</text>
</comment>
<dbReference type="Gene3D" id="2.120.10.30">
    <property type="entry name" value="TolB, C-terminal domain"/>
    <property type="match status" value="1"/>
</dbReference>
<sequence length="175" mass="18188">MVAEQVVVRASGAHSATASLAIKAETGLLLRVRAFGSATPNVASESVLAEATASVDLVRSRITSAKVNLRVKLLGYVTTLFGSKVSARDGSLNSALFSGPSGVARDAAGNLYVAESYRVRKIDTQGNVTTLAGDGRRDIVDGFGASAYVIPNAMVFDPSSGRLFVAVRGTIRVIE</sequence>
<dbReference type="SUPFAM" id="SSF63829">
    <property type="entry name" value="Calcium-dependent phosphotriesterase"/>
    <property type="match status" value="1"/>
</dbReference>
<dbReference type="Proteomes" id="UP000703893">
    <property type="component" value="Unassembled WGS sequence"/>
</dbReference>
<evidence type="ECO:0000313" key="1">
    <source>
        <dbReference type="EMBL" id="MBM3273518.1"/>
    </source>
</evidence>
<name>A0A937X060_9BACT</name>
<proteinExistence type="predicted"/>
<gene>
    <name evidence="1" type="ORF">FJZ00_00085</name>
</gene>
<dbReference type="InterPro" id="IPR011042">
    <property type="entry name" value="6-blade_b-propeller_TolB-like"/>
</dbReference>
<protein>
    <recommendedName>
        <fullName evidence="3">SMP-30/Gluconolactonase/LRE-like region domain-containing protein</fullName>
    </recommendedName>
</protein>